<dbReference type="EMBL" id="JOTN01000035">
    <property type="protein sequence ID" value="KEK17274.1"/>
    <property type="molecule type" value="Genomic_DNA"/>
</dbReference>
<evidence type="ECO:0000256" key="1">
    <source>
        <dbReference type="ARBA" id="ARBA00023015"/>
    </source>
</evidence>
<keyword evidence="2" id="KW-0804">Transcription</keyword>
<name>A0A073JQB6_9BACI</name>
<dbReference type="AlphaFoldDB" id="A0A073JQB6"/>
<reference evidence="4 5" key="1">
    <citation type="submission" date="2014-06" db="EMBL/GenBank/DDBJ databases">
        <title>Draft genome sequence of Bacillus manliponensis JCM 15802 (MCCC 1A00708).</title>
        <authorList>
            <person name="Lai Q."/>
            <person name="Liu Y."/>
            <person name="Shao Z."/>
        </authorList>
    </citation>
    <scope>NUCLEOTIDE SEQUENCE [LARGE SCALE GENOMIC DNA]</scope>
    <source>
        <strain evidence="4 5">JCM 15802</strain>
    </source>
</reference>
<dbReference type="Proteomes" id="UP000027822">
    <property type="component" value="Unassembled WGS sequence"/>
</dbReference>
<evidence type="ECO:0000313" key="4">
    <source>
        <dbReference type="EMBL" id="KEK17274.1"/>
    </source>
</evidence>
<dbReference type="SUPFAM" id="SSF48498">
    <property type="entry name" value="Tetracyclin repressor-like, C-terminal domain"/>
    <property type="match status" value="1"/>
</dbReference>
<evidence type="ECO:0000313" key="5">
    <source>
        <dbReference type="Proteomes" id="UP000027822"/>
    </source>
</evidence>
<keyword evidence="5" id="KW-1185">Reference proteome</keyword>
<dbReference type="STRING" id="574376.BAMA_16145"/>
<feature type="domain" description="HTH-type transcriptional regulator MT1864/Rv1816-like C-terminal" evidence="3">
    <location>
        <begin position="84"/>
        <end position="176"/>
    </location>
</feature>
<evidence type="ECO:0000259" key="3">
    <source>
        <dbReference type="Pfam" id="PF13305"/>
    </source>
</evidence>
<dbReference type="InterPro" id="IPR009057">
    <property type="entry name" value="Homeodomain-like_sf"/>
</dbReference>
<dbReference type="Pfam" id="PF13305">
    <property type="entry name" value="TetR_C_33"/>
    <property type="match status" value="1"/>
</dbReference>
<organism evidence="4 5">
    <name type="scientific">Bacillus manliponensis</name>
    <dbReference type="NCBI Taxonomy" id="574376"/>
    <lineage>
        <taxon>Bacteria</taxon>
        <taxon>Bacillati</taxon>
        <taxon>Bacillota</taxon>
        <taxon>Bacilli</taxon>
        <taxon>Bacillales</taxon>
        <taxon>Bacillaceae</taxon>
        <taxon>Bacillus</taxon>
        <taxon>Bacillus cereus group</taxon>
    </lineage>
</organism>
<dbReference type="Gene3D" id="1.10.357.10">
    <property type="entry name" value="Tetracycline Repressor, domain 2"/>
    <property type="match status" value="1"/>
</dbReference>
<keyword evidence="1" id="KW-0805">Transcription regulation</keyword>
<comment type="caution">
    <text evidence="4">The sequence shown here is derived from an EMBL/GenBank/DDBJ whole genome shotgun (WGS) entry which is preliminary data.</text>
</comment>
<dbReference type="Gene3D" id="1.10.10.60">
    <property type="entry name" value="Homeodomain-like"/>
    <property type="match status" value="1"/>
</dbReference>
<evidence type="ECO:0000256" key="2">
    <source>
        <dbReference type="ARBA" id="ARBA00023163"/>
    </source>
</evidence>
<gene>
    <name evidence="4" type="ORF">BAMA_16145</name>
</gene>
<protein>
    <submittedName>
        <fullName evidence="4">TetR family transcriptional regulator</fullName>
    </submittedName>
</protein>
<dbReference type="eggNOG" id="COG1309">
    <property type="taxonomic scope" value="Bacteria"/>
</dbReference>
<dbReference type="RefSeq" id="WP_034643826.1">
    <property type="nucleotide sequence ID" value="NZ_CBCSJC010000041.1"/>
</dbReference>
<accession>A0A073JQB6</accession>
<sequence>MSPRVGLTLQRVVATAEHIADTSGLQEVTLSVLAKRLGVRSPSLYNHVSNLHDVRKHLGISGLEKLYMTLKRAVDGKVKDEAIYALGKAYVSFVRTHPGLYEATFLQDEEVGRAGDKIVQLCLSILKQYHLEEEEALHATRGLRSICHGFSSLEQRGGFGLPLHVDESLELLLEAFVKGLPEFRDK</sequence>
<dbReference type="InterPro" id="IPR025996">
    <property type="entry name" value="MT1864/Rv1816-like_C"/>
</dbReference>
<dbReference type="OrthoDB" id="71867at2"/>
<proteinExistence type="predicted"/>
<dbReference type="InterPro" id="IPR036271">
    <property type="entry name" value="Tet_transcr_reg_TetR-rel_C_sf"/>
</dbReference>
<dbReference type="SUPFAM" id="SSF46689">
    <property type="entry name" value="Homeodomain-like"/>
    <property type="match status" value="1"/>
</dbReference>